<sequence>MDASRRRRGRVPSGGKLGGNGKQMAIIKAGSRSRQQEWNVGSFIKPTVGPRVTAFHLFQLNLSSRVGSWRPPVSRQAENDIDLSPGVERRRRKK</sequence>
<evidence type="ECO:0000313" key="2">
    <source>
        <dbReference type="EMBL" id="BES99978.1"/>
    </source>
</evidence>
<proteinExistence type="predicted"/>
<evidence type="ECO:0000313" key="3">
    <source>
        <dbReference type="Proteomes" id="UP001307889"/>
    </source>
</evidence>
<feature type="region of interest" description="Disordered" evidence="1">
    <location>
        <begin position="1"/>
        <end position="23"/>
    </location>
</feature>
<gene>
    <name evidence="2" type="ORF">NTJ_12795</name>
</gene>
<name>A0ABN7B6S8_9HEMI</name>
<evidence type="ECO:0000256" key="1">
    <source>
        <dbReference type="SAM" id="MobiDB-lite"/>
    </source>
</evidence>
<protein>
    <submittedName>
        <fullName evidence="2">Uncharacterized protein</fullName>
    </submittedName>
</protein>
<reference evidence="2 3" key="1">
    <citation type="submission" date="2023-09" db="EMBL/GenBank/DDBJ databases">
        <title>Nesidiocoris tenuis whole genome shotgun sequence.</title>
        <authorList>
            <person name="Shibata T."/>
            <person name="Shimoda M."/>
            <person name="Kobayashi T."/>
            <person name="Uehara T."/>
        </authorList>
    </citation>
    <scope>NUCLEOTIDE SEQUENCE [LARGE SCALE GENOMIC DNA]</scope>
    <source>
        <strain evidence="2 3">Japan</strain>
    </source>
</reference>
<feature type="compositionally biased region" description="Basic residues" evidence="1">
    <location>
        <begin position="1"/>
        <end position="10"/>
    </location>
</feature>
<dbReference type="Proteomes" id="UP001307889">
    <property type="component" value="Chromosome 11"/>
</dbReference>
<organism evidence="2 3">
    <name type="scientific">Nesidiocoris tenuis</name>
    <dbReference type="NCBI Taxonomy" id="355587"/>
    <lineage>
        <taxon>Eukaryota</taxon>
        <taxon>Metazoa</taxon>
        <taxon>Ecdysozoa</taxon>
        <taxon>Arthropoda</taxon>
        <taxon>Hexapoda</taxon>
        <taxon>Insecta</taxon>
        <taxon>Pterygota</taxon>
        <taxon>Neoptera</taxon>
        <taxon>Paraneoptera</taxon>
        <taxon>Hemiptera</taxon>
        <taxon>Heteroptera</taxon>
        <taxon>Panheteroptera</taxon>
        <taxon>Cimicomorpha</taxon>
        <taxon>Miridae</taxon>
        <taxon>Dicyphina</taxon>
        <taxon>Nesidiocoris</taxon>
    </lineage>
</organism>
<dbReference type="EMBL" id="AP028919">
    <property type="protein sequence ID" value="BES99978.1"/>
    <property type="molecule type" value="Genomic_DNA"/>
</dbReference>
<accession>A0ABN7B6S8</accession>
<keyword evidence="3" id="KW-1185">Reference proteome</keyword>
<feature type="region of interest" description="Disordered" evidence="1">
    <location>
        <begin position="67"/>
        <end position="94"/>
    </location>
</feature>